<evidence type="ECO:0000313" key="4">
    <source>
        <dbReference type="Proteomes" id="UP000584642"/>
    </source>
</evidence>
<dbReference type="GO" id="GO:0016740">
    <property type="term" value="F:transferase activity"/>
    <property type="evidence" value="ECO:0007669"/>
    <property type="project" value="UniProtKB-KW"/>
</dbReference>
<dbReference type="InterPro" id="IPR050483">
    <property type="entry name" value="CoA-transferase_III_domain"/>
</dbReference>
<feature type="region of interest" description="Disordered" evidence="2">
    <location>
        <begin position="366"/>
        <end position="388"/>
    </location>
</feature>
<dbReference type="SUPFAM" id="SSF89796">
    <property type="entry name" value="CoA-transferase family III (CaiB/BaiF)"/>
    <property type="match status" value="1"/>
</dbReference>
<proteinExistence type="predicted"/>
<dbReference type="EMBL" id="JABFDB010000023">
    <property type="protein sequence ID" value="NYZ23020.1"/>
    <property type="molecule type" value="Genomic_DNA"/>
</dbReference>
<keyword evidence="4" id="KW-1185">Reference proteome</keyword>
<gene>
    <name evidence="3" type="ORF">HND93_25210</name>
</gene>
<comment type="caution">
    <text evidence="3">The sequence shown here is derived from an EMBL/GenBank/DDBJ whole genome shotgun (WGS) entry which is preliminary data.</text>
</comment>
<evidence type="ECO:0000256" key="1">
    <source>
        <dbReference type="ARBA" id="ARBA00022679"/>
    </source>
</evidence>
<accession>A0ABX2TGZ3</accession>
<dbReference type="InterPro" id="IPR003673">
    <property type="entry name" value="CoA-Trfase_fam_III"/>
</dbReference>
<protein>
    <submittedName>
        <fullName evidence="3">CoA transferase</fullName>
    </submittedName>
</protein>
<dbReference type="PANTHER" id="PTHR48207">
    <property type="entry name" value="SUCCINATE--HYDROXYMETHYLGLUTARATE COA-TRANSFERASE"/>
    <property type="match status" value="1"/>
</dbReference>
<evidence type="ECO:0000313" key="3">
    <source>
        <dbReference type="EMBL" id="NYZ23020.1"/>
    </source>
</evidence>
<keyword evidence="1 3" id="KW-0808">Transferase</keyword>
<evidence type="ECO:0000256" key="2">
    <source>
        <dbReference type="SAM" id="MobiDB-lite"/>
    </source>
</evidence>
<dbReference type="Pfam" id="PF02515">
    <property type="entry name" value="CoA_transf_3"/>
    <property type="match status" value="1"/>
</dbReference>
<dbReference type="RefSeq" id="WP_180284794.1">
    <property type="nucleotide sequence ID" value="NZ_JABFDB010000023.1"/>
</dbReference>
<dbReference type="Proteomes" id="UP000584642">
    <property type="component" value="Unassembled WGS sequence"/>
</dbReference>
<sequence>MAGALDGVRVIDLTGIGMGPMATQLLGDMGADVIKVESPGGDLFRHVTPRRNEGMSHAFLNLNRNKRSVVIDLKTPAGVEHLLRLLDGADVLISNLRPQAMRRLGLDPATLQGRFPRLIQCGCYGFGDAGPYAGRPAIDDTIQAASGLAWLQGRTGGREPAYVNTVAADKVVGLYAANAITAALYARERTGKGQAIEVPMFECMVAFTVAEHLSGRTFVPPLGEAGYDRLLNEHRRPFRTSDGHISVVPYTDAQWRRFFELSGHPKMAEDPRYRSASDRSRHFPELYRFVGDVIRLDSTEVWVRRLEDSDIPFSTVNSIDALLTDPHLQAVGFWREVEHPTEGTIRQAGFPVGFSATPADVRRHAPSLGEHTDEVLGRTPDTGDPPNA</sequence>
<organism evidence="3 4">
    <name type="scientific">Azospirillum oleiclasticum</name>
    <dbReference type="NCBI Taxonomy" id="2735135"/>
    <lineage>
        <taxon>Bacteria</taxon>
        <taxon>Pseudomonadati</taxon>
        <taxon>Pseudomonadota</taxon>
        <taxon>Alphaproteobacteria</taxon>
        <taxon>Rhodospirillales</taxon>
        <taxon>Azospirillaceae</taxon>
        <taxon>Azospirillum</taxon>
    </lineage>
</organism>
<dbReference type="InterPro" id="IPR023606">
    <property type="entry name" value="CoA-Trfase_III_dom_1_sf"/>
</dbReference>
<name>A0ABX2TGZ3_9PROT</name>
<dbReference type="InterPro" id="IPR044855">
    <property type="entry name" value="CoA-Trfase_III_dom3_sf"/>
</dbReference>
<dbReference type="Gene3D" id="3.30.1540.10">
    <property type="entry name" value="formyl-coa transferase, domain 3"/>
    <property type="match status" value="1"/>
</dbReference>
<dbReference type="Gene3D" id="3.40.50.10540">
    <property type="entry name" value="Crotonobetainyl-coa:carnitine coa-transferase, domain 1"/>
    <property type="match status" value="1"/>
</dbReference>
<reference evidence="3 4" key="1">
    <citation type="submission" date="2020-05" db="EMBL/GenBank/DDBJ databases">
        <title>Azospirillum oleiclasticum sp. nov, a nitrogen-fixing and heavy crude oil-emulsifying bacterium isolated from the crude oil of Yumen Oilfield.</title>
        <authorList>
            <person name="Wu D."/>
            <person name="Cai M."/>
            <person name="Zhang X."/>
        </authorList>
    </citation>
    <scope>NUCLEOTIDE SEQUENCE [LARGE SCALE GENOMIC DNA]</scope>
    <source>
        <strain evidence="3 4">ROY-1-1-2</strain>
    </source>
</reference>
<dbReference type="PANTHER" id="PTHR48207:SF4">
    <property type="entry name" value="BLL6097 PROTEIN"/>
    <property type="match status" value="1"/>
</dbReference>